<comment type="similarity">
    <text evidence="2">Belongs to the archaeal/bacterial/fungal opsin family.</text>
</comment>
<feature type="transmembrane region" description="Helical" evidence="11">
    <location>
        <begin position="132"/>
        <end position="151"/>
    </location>
</feature>
<evidence type="ECO:0000256" key="2">
    <source>
        <dbReference type="ARBA" id="ARBA00008130"/>
    </source>
</evidence>
<dbReference type="GO" id="GO:0005216">
    <property type="term" value="F:monoatomic ion channel activity"/>
    <property type="evidence" value="ECO:0007669"/>
    <property type="project" value="InterPro"/>
</dbReference>
<dbReference type="GO" id="GO:0005783">
    <property type="term" value="C:endoplasmic reticulum"/>
    <property type="evidence" value="ECO:0007669"/>
    <property type="project" value="TreeGrafter"/>
</dbReference>
<evidence type="ECO:0000313" key="13">
    <source>
        <dbReference type="Proteomes" id="UP001303222"/>
    </source>
</evidence>
<evidence type="ECO:0000256" key="3">
    <source>
        <dbReference type="ARBA" id="ARBA00022543"/>
    </source>
</evidence>
<feature type="transmembrane region" description="Helical" evidence="11">
    <location>
        <begin position="225"/>
        <end position="243"/>
    </location>
</feature>
<dbReference type="Proteomes" id="UP001303222">
    <property type="component" value="Unassembled WGS sequence"/>
</dbReference>
<reference evidence="12" key="1">
    <citation type="journal article" date="2023" name="Mol. Phylogenet. Evol.">
        <title>Genome-scale phylogeny and comparative genomics of the fungal order Sordariales.</title>
        <authorList>
            <person name="Hensen N."/>
            <person name="Bonometti L."/>
            <person name="Westerberg I."/>
            <person name="Brannstrom I.O."/>
            <person name="Guillou S."/>
            <person name="Cros-Aarteil S."/>
            <person name="Calhoun S."/>
            <person name="Haridas S."/>
            <person name="Kuo A."/>
            <person name="Mondo S."/>
            <person name="Pangilinan J."/>
            <person name="Riley R."/>
            <person name="LaButti K."/>
            <person name="Andreopoulos B."/>
            <person name="Lipzen A."/>
            <person name="Chen C."/>
            <person name="Yan M."/>
            <person name="Daum C."/>
            <person name="Ng V."/>
            <person name="Clum A."/>
            <person name="Steindorff A."/>
            <person name="Ohm R.A."/>
            <person name="Martin F."/>
            <person name="Silar P."/>
            <person name="Natvig D.O."/>
            <person name="Lalanne C."/>
            <person name="Gautier V."/>
            <person name="Ament-Velasquez S.L."/>
            <person name="Kruys A."/>
            <person name="Hutchinson M.I."/>
            <person name="Powell A.J."/>
            <person name="Barry K."/>
            <person name="Miller A.N."/>
            <person name="Grigoriev I.V."/>
            <person name="Debuchy R."/>
            <person name="Gladieux P."/>
            <person name="Hiltunen Thoren M."/>
            <person name="Johannesson H."/>
        </authorList>
    </citation>
    <scope>NUCLEOTIDE SEQUENCE</scope>
    <source>
        <strain evidence="12">CBS 626.80</strain>
    </source>
</reference>
<keyword evidence="9 11" id="KW-0472">Membrane</keyword>
<reference evidence="12" key="2">
    <citation type="submission" date="2023-06" db="EMBL/GenBank/DDBJ databases">
        <authorList>
            <consortium name="Lawrence Berkeley National Laboratory"/>
            <person name="Mondo S.J."/>
            <person name="Hensen N."/>
            <person name="Bonometti L."/>
            <person name="Westerberg I."/>
            <person name="Brannstrom I.O."/>
            <person name="Guillou S."/>
            <person name="Cros-Aarteil S."/>
            <person name="Calhoun S."/>
            <person name="Haridas S."/>
            <person name="Kuo A."/>
            <person name="Pangilinan J."/>
            <person name="Riley R."/>
            <person name="Labutti K."/>
            <person name="Andreopoulos B."/>
            <person name="Lipzen A."/>
            <person name="Chen C."/>
            <person name="Yanf M."/>
            <person name="Daum C."/>
            <person name="Ng V."/>
            <person name="Clum A."/>
            <person name="Steindorff A."/>
            <person name="Ohm R."/>
            <person name="Martin F."/>
            <person name="Silar P."/>
            <person name="Natvig D."/>
            <person name="Lalanne C."/>
            <person name="Gautier V."/>
            <person name="Ament-Velasquez S.L."/>
            <person name="Kruys A."/>
            <person name="Hutchinson M.I."/>
            <person name="Powell A.J."/>
            <person name="Barry K."/>
            <person name="Miller A.N."/>
            <person name="Grigoriev I.V."/>
            <person name="Debuchy R."/>
            <person name="Gladieux P."/>
            <person name="Thoren M.H."/>
            <person name="Johannesson H."/>
        </authorList>
    </citation>
    <scope>NUCLEOTIDE SEQUENCE</scope>
    <source>
        <strain evidence="12">CBS 626.80</strain>
    </source>
</reference>
<evidence type="ECO:0000313" key="12">
    <source>
        <dbReference type="EMBL" id="KAK3948827.1"/>
    </source>
</evidence>
<gene>
    <name evidence="12" type="ORF">QBC32DRAFT_350567</name>
</gene>
<keyword evidence="3" id="KW-0600">Photoreceptor protein</keyword>
<dbReference type="PANTHER" id="PTHR28286">
    <property type="match status" value="1"/>
</dbReference>
<keyword evidence="10" id="KW-0675">Receptor</keyword>
<comment type="subcellular location">
    <subcellularLocation>
        <location evidence="1">Membrane</location>
        <topology evidence="1">Multi-pass membrane protein</topology>
    </subcellularLocation>
</comment>
<keyword evidence="7 11" id="KW-1133">Transmembrane helix</keyword>
<feature type="transmembrane region" description="Helical" evidence="11">
    <location>
        <begin position="50"/>
        <end position="70"/>
    </location>
</feature>
<dbReference type="PROSITE" id="PS00327">
    <property type="entry name" value="BACTERIAL_OPSIN_RET"/>
    <property type="match status" value="1"/>
</dbReference>
<feature type="transmembrane region" description="Helical" evidence="11">
    <location>
        <begin position="158"/>
        <end position="176"/>
    </location>
</feature>
<dbReference type="InterPro" id="IPR018229">
    <property type="entry name" value="Rhodopsin_retinal_BS"/>
</dbReference>
<dbReference type="Pfam" id="PF01036">
    <property type="entry name" value="Bac_rhodopsin"/>
    <property type="match status" value="1"/>
</dbReference>
<evidence type="ECO:0000256" key="1">
    <source>
        <dbReference type="ARBA" id="ARBA00004141"/>
    </source>
</evidence>
<evidence type="ECO:0000256" key="4">
    <source>
        <dbReference type="ARBA" id="ARBA00022606"/>
    </source>
</evidence>
<dbReference type="CDD" id="cd15028">
    <property type="entry name" value="7tm_Opsin-1_euk"/>
    <property type="match status" value="1"/>
</dbReference>
<dbReference type="PROSITE" id="PS00950">
    <property type="entry name" value="BACTERIAL_OPSIN_1"/>
    <property type="match status" value="1"/>
</dbReference>
<keyword evidence="5 11" id="KW-0812">Transmembrane</keyword>
<dbReference type="EMBL" id="MU859242">
    <property type="protein sequence ID" value="KAK3948827.1"/>
    <property type="molecule type" value="Genomic_DNA"/>
</dbReference>
<evidence type="ECO:0000256" key="9">
    <source>
        <dbReference type="ARBA" id="ARBA00023136"/>
    </source>
</evidence>
<evidence type="ECO:0000256" key="11">
    <source>
        <dbReference type="SAM" id="Phobius"/>
    </source>
</evidence>
<keyword evidence="6" id="KW-0681">Retinal protein</keyword>
<evidence type="ECO:0000256" key="6">
    <source>
        <dbReference type="ARBA" id="ARBA00022925"/>
    </source>
</evidence>
<dbReference type="AlphaFoldDB" id="A0AAN6SC49"/>
<evidence type="ECO:0000256" key="10">
    <source>
        <dbReference type="ARBA" id="ARBA00023170"/>
    </source>
</evidence>
<keyword evidence="8" id="KW-0157">Chromophore</keyword>
<feature type="transmembrane region" description="Helical" evidence="11">
    <location>
        <begin position="188"/>
        <end position="205"/>
    </location>
</feature>
<evidence type="ECO:0000256" key="7">
    <source>
        <dbReference type="ARBA" id="ARBA00022989"/>
    </source>
</evidence>
<organism evidence="12 13">
    <name type="scientific">Pseudoneurospora amorphoporcata</name>
    <dbReference type="NCBI Taxonomy" id="241081"/>
    <lineage>
        <taxon>Eukaryota</taxon>
        <taxon>Fungi</taxon>
        <taxon>Dikarya</taxon>
        <taxon>Ascomycota</taxon>
        <taxon>Pezizomycotina</taxon>
        <taxon>Sordariomycetes</taxon>
        <taxon>Sordariomycetidae</taxon>
        <taxon>Sordariales</taxon>
        <taxon>Sordariaceae</taxon>
        <taxon>Pseudoneurospora</taxon>
    </lineage>
</organism>
<dbReference type="PRINTS" id="PR00251">
    <property type="entry name" value="BACTRLOPSIN"/>
</dbReference>
<dbReference type="InterPro" id="IPR001425">
    <property type="entry name" value="Arc/bac/fun_rhodopsins"/>
</dbReference>
<feature type="transmembrane region" description="Helical" evidence="11">
    <location>
        <begin position="255"/>
        <end position="275"/>
    </location>
</feature>
<evidence type="ECO:0000256" key="5">
    <source>
        <dbReference type="ARBA" id="ARBA00022692"/>
    </source>
</evidence>
<dbReference type="SMART" id="SM01021">
    <property type="entry name" value="Bac_rhodopsin"/>
    <property type="match status" value="1"/>
</dbReference>
<keyword evidence="13" id="KW-1185">Reference proteome</keyword>
<sequence length="307" mass="34036">MIHPEQVADMLRPTTSTFMPTATSVPGQVPTVMPTPTEYQTVGEIGHRTLWVTFALMVLSSGIFALLSWNVPTSKRIFHVITTLITIIASLSYFAMATGHATTYNCSTVWDHHKHVPDTSRQVCRQVFWGRYVDWTLTTPLLLLDLCLLAGVDGAHTLMAIVADVIMVLCGLFSALGEKGNTAQKWGWYTIACISYLFVIWHVALHGGRTVSAKGRGVSRLFKGLALFTLLLWTAYPIIWGIADGARKVSVDTEILIYTVLDILAKPVFGFWLLLSHRAMPETNIDLSGYWSHGPSTEGRIRIGEED</sequence>
<feature type="transmembrane region" description="Helical" evidence="11">
    <location>
        <begin position="77"/>
        <end position="95"/>
    </location>
</feature>
<name>A0AAN6SC49_9PEZI</name>
<dbReference type="SUPFAM" id="SSF81321">
    <property type="entry name" value="Family A G protein-coupled receptor-like"/>
    <property type="match status" value="1"/>
</dbReference>
<dbReference type="FunFam" id="1.20.1070.10:FF:000160">
    <property type="entry name" value="Related to Opsin-1"/>
    <property type="match status" value="1"/>
</dbReference>
<dbReference type="GO" id="GO:0005886">
    <property type="term" value="C:plasma membrane"/>
    <property type="evidence" value="ECO:0007669"/>
    <property type="project" value="TreeGrafter"/>
</dbReference>
<evidence type="ECO:0000256" key="8">
    <source>
        <dbReference type="ARBA" id="ARBA00022991"/>
    </source>
</evidence>
<dbReference type="GO" id="GO:0009881">
    <property type="term" value="F:photoreceptor activity"/>
    <property type="evidence" value="ECO:0007669"/>
    <property type="project" value="UniProtKB-KW"/>
</dbReference>
<dbReference type="GO" id="GO:0007602">
    <property type="term" value="P:phototransduction"/>
    <property type="evidence" value="ECO:0007669"/>
    <property type="project" value="UniProtKB-KW"/>
</dbReference>
<protein>
    <submittedName>
        <fullName evidence="12">Opsin protein</fullName>
    </submittedName>
</protein>
<proteinExistence type="inferred from homology"/>
<accession>A0AAN6SC49</accession>
<keyword evidence="4" id="KW-0716">Sensory transduction</keyword>
<dbReference type="Gene3D" id="1.20.1070.10">
    <property type="entry name" value="Rhodopsin 7-helix transmembrane proteins"/>
    <property type="match status" value="1"/>
</dbReference>
<dbReference type="PANTHER" id="PTHR28286:SF2">
    <property type="entry name" value="BACTERIORHODOPSIN _OPSIN, NOPA (EUROFUNG)"/>
    <property type="match status" value="1"/>
</dbReference>
<comment type="caution">
    <text evidence="12">The sequence shown here is derived from an EMBL/GenBank/DDBJ whole genome shotgun (WGS) entry which is preliminary data.</text>
</comment>